<sequence>MRHATLLSLKKYAAFFEVNVPSYSDEVPYGAVRAFALARKRQIFLAIDNYTTPFLDMRIKAYCRDDSIIAFRRLEDAIYAHMLAHIFVDASIGLVKRGFITGLLQPGEELGSPVPFADYAPIEIRTEDLTHSSLSSGIVEFTKNDVTELVRSFLCVQESAIPGVVNVIIDNQYCTTDTTLFAPRNIIEALREYEANVPNVASPSRSEDSTLLQHSLAALKL</sequence>
<evidence type="ECO:0000313" key="1">
    <source>
        <dbReference type="EMBL" id="KZV95463.1"/>
    </source>
</evidence>
<dbReference type="EMBL" id="KV425956">
    <property type="protein sequence ID" value="KZV95463.1"/>
    <property type="molecule type" value="Genomic_DNA"/>
</dbReference>
<proteinExistence type="predicted"/>
<dbReference type="Proteomes" id="UP000077266">
    <property type="component" value="Unassembled WGS sequence"/>
</dbReference>
<accession>A0A165JX51</accession>
<dbReference type="AlphaFoldDB" id="A0A165JX51"/>
<reference evidence="1 2" key="1">
    <citation type="journal article" date="2016" name="Mol. Biol. Evol.">
        <title>Comparative Genomics of Early-Diverging Mushroom-Forming Fungi Provides Insights into the Origins of Lignocellulose Decay Capabilities.</title>
        <authorList>
            <person name="Nagy L.G."/>
            <person name="Riley R."/>
            <person name="Tritt A."/>
            <person name="Adam C."/>
            <person name="Daum C."/>
            <person name="Floudas D."/>
            <person name="Sun H."/>
            <person name="Yadav J.S."/>
            <person name="Pangilinan J."/>
            <person name="Larsson K.H."/>
            <person name="Matsuura K."/>
            <person name="Barry K."/>
            <person name="Labutti K."/>
            <person name="Kuo R."/>
            <person name="Ohm R.A."/>
            <person name="Bhattacharya S.S."/>
            <person name="Shirouzu T."/>
            <person name="Yoshinaga Y."/>
            <person name="Martin F.M."/>
            <person name="Grigoriev I.V."/>
            <person name="Hibbett D.S."/>
        </authorList>
    </citation>
    <scope>NUCLEOTIDE SEQUENCE [LARGE SCALE GENOMIC DNA]</scope>
    <source>
        <strain evidence="1 2">HHB12029</strain>
    </source>
</reference>
<evidence type="ECO:0000313" key="2">
    <source>
        <dbReference type="Proteomes" id="UP000077266"/>
    </source>
</evidence>
<name>A0A165JX51_EXIGL</name>
<organism evidence="1 2">
    <name type="scientific">Exidia glandulosa HHB12029</name>
    <dbReference type="NCBI Taxonomy" id="1314781"/>
    <lineage>
        <taxon>Eukaryota</taxon>
        <taxon>Fungi</taxon>
        <taxon>Dikarya</taxon>
        <taxon>Basidiomycota</taxon>
        <taxon>Agaricomycotina</taxon>
        <taxon>Agaricomycetes</taxon>
        <taxon>Auriculariales</taxon>
        <taxon>Exidiaceae</taxon>
        <taxon>Exidia</taxon>
    </lineage>
</organism>
<protein>
    <submittedName>
        <fullName evidence="1">Uncharacterized protein</fullName>
    </submittedName>
</protein>
<dbReference type="InParanoid" id="A0A165JX51"/>
<keyword evidence="2" id="KW-1185">Reference proteome</keyword>
<gene>
    <name evidence="1" type="ORF">EXIGLDRAFT_766154</name>
</gene>